<feature type="domain" description="ABC transmembrane type-1" evidence="8">
    <location>
        <begin position="70"/>
        <end position="285"/>
    </location>
</feature>
<dbReference type="Pfam" id="PF00528">
    <property type="entry name" value="BPD_transp_1"/>
    <property type="match status" value="1"/>
</dbReference>
<dbReference type="RefSeq" id="WP_068680446.1">
    <property type="nucleotide sequence ID" value="NZ_LYPA01000032.1"/>
</dbReference>
<evidence type="ECO:0000313" key="10">
    <source>
        <dbReference type="Proteomes" id="UP000092024"/>
    </source>
</evidence>
<organism evidence="9 10">
    <name type="scientific">Paenibacillus oryzae</name>
    <dbReference type="NCBI Taxonomy" id="1844972"/>
    <lineage>
        <taxon>Bacteria</taxon>
        <taxon>Bacillati</taxon>
        <taxon>Bacillota</taxon>
        <taxon>Bacilli</taxon>
        <taxon>Bacillales</taxon>
        <taxon>Paenibacillaceae</taxon>
        <taxon>Paenibacillus</taxon>
    </lineage>
</organism>
<evidence type="ECO:0000256" key="4">
    <source>
        <dbReference type="ARBA" id="ARBA00022692"/>
    </source>
</evidence>
<feature type="transmembrane region" description="Helical" evidence="7">
    <location>
        <begin position="264"/>
        <end position="285"/>
    </location>
</feature>
<dbReference type="STRING" id="1844972.A7K91_22285"/>
<evidence type="ECO:0000256" key="3">
    <source>
        <dbReference type="ARBA" id="ARBA00022475"/>
    </source>
</evidence>
<dbReference type="EMBL" id="LYPA01000032">
    <property type="protein sequence ID" value="OBR67612.1"/>
    <property type="molecule type" value="Genomic_DNA"/>
</dbReference>
<feature type="transmembrane region" description="Helical" evidence="7">
    <location>
        <begin position="159"/>
        <end position="183"/>
    </location>
</feature>
<dbReference type="PROSITE" id="PS50928">
    <property type="entry name" value="ABC_TM1"/>
    <property type="match status" value="1"/>
</dbReference>
<dbReference type="AlphaFoldDB" id="A0A1A5YPS2"/>
<name>A0A1A5YPS2_9BACL</name>
<feature type="transmembrane region" description="Helical" evidence="7">
    <location>
        <begin position="73"/>
        <end position="93"/>
    </location>
</feature>
<protein>
    <submittedName>
        <fullName evidence="9">Sugar ABC transporter permease</fullName>
    </submittedName>
</protein>
<evidence type="ECO:0000256" key="5">
    <source>
        <dbReference type="ARBA" id="ARBA00022989"/>
    </source>
</evidence>
<keyword evidence="5 7" id="KW-1133">Transmembrane helix</keyword>
<dbReference type="PANTHER" id="PTHR43227">
    <property type="entry name" value="BLL4140 PROTEIN"/>
    <property type="match status" value="1"/>
</dbReference>
<dbReference type="PANTHER" id="PTHR43227:SF11">
    <property type="entry name" value="BLL4140 PROTEIN"/>
    <property type="match status" value="1"/>
</dbReference>
<keyword evidence="10" id="KW-1185">Reference proteome</keyword>
<keyword evidence="4 7" id="KW-0812">Transmembrane</keyword>
<dbReference type="OrthoDB" id="152280at2"/>
<evidence type="ECO:0000256" key="7">
    <source>
        <dbReference type="RuleBase" id="RU363032"/>
    </source>
</evidence>
<dbReference type="GO" id="GO:0055085">
    <property type="term" value="P:transmembrane transport"/>
    <property type="evidence" value="ECO:0007669"/>
    <property type="project" value="InterPro"/>
</dbReference>
<feature type="transmembrane region" description="Helical" evidence="7">
    <location>
        <begin position="105"/>
        <end position="126"/>
    </location>
</feature>
<dbReference type="GO" id="GO:0005886">
    <property type="term" value="C:plasma membrane"/>
    <property type="evidence" value="ECO:0007669"/>
    <property type="project" value="UniProtKB-SubCell"/>
</dbReference>
<sequence>MHKVLSDRMAIFIFVFPGLAFFILTFVAPIILSGYYSLTNTIAPGTSVDMVGLSNFKELLLHDERFWLSLRNALLLGLGFVLIQHPICIFFAIMLDRIGGKAEKWFRTIFFIPCVISVVVISRMWLSLLDPTFGLLNKVLGFLGLESLQHVWLGDSSTALGSLLSILIWSGFGWGLLFYYAGVKGIPEELYEAARLDGATGIKLHWRITVPLLSPVITVQVTLAMITALKQMETVFLTTNGGPGDSTQFLAVYLYNQAFSASNYGYANAISIMFIIVCLLVTFLLNRIMKNKNLDY</sequence>
<keyword evidence="2 7" id="KW-0813">Transport</keyword>
<reference evidence="9 10" key="1">
    <citation type="submission" date="2016-05" db="EMBL/GenBank/DDBJ databases">
        <title>Paenibacillus oryzae. sp. nov., isolated from the rice root.</title>
        <authorList>
            <person name="Zhang J."/>
            <person name="Zhang X."/>
        </authorList>
    </citation>
    <scope>NUCLEOTIDE SEQUENCE [LARGE SCALE GENOMIC DNA]</scope>
    <source>
        <strain evidence="9 10">1DrF-4</strain>
    </source>
</reference>
<dbReference type="InterPro" id="IPR035906">
    <property type="entry name" value="MetI-like_sf"/>
</dbReference>
<keyword evidence="3" id="KW-1003">Cell membrane</keyword>
<dbReference type="Proteomes" id="UP000092024">
    <property type="component" value="Unassembled WGS sequence"/>
</dbReference>
<gene>
    <name evidence="9" type="ORF">A7K91_22285</name>
</gene>
<dbReference type="SUPFAM" id="SSF161098">
    <property type="entry name" value="MetI-like"/>
    <property type="match status" value="1"/>
</dbReference>
<evidence type="ECO:0000256" key="2">
    <source>
        <dbReference type="ARBA" id="ARBA00022448"/>
    </source>
</evidence>
<dbReference type="Gene3D" id="1.10.3720.10">
    <property type="entry name" value="MetI-like"/>
    <property type="match status" value="1"/>
</dbReference>
<comment type="similarity">
    <text evidence="7">Belongs to the binding-protein-dependent transport system permease family.</text>
</comment>
<feature type="transmembrane region" description="Helical" evidence="7">
    <location>
        <begin position="204"/>
        <end position="229"/>
    </location>
</feature>
<accession>A0A1A5YPS2</accession>
<evidence type="ECO:0000259" key="8">
    <source>
        <dbReference type="PROSITE" id="PS50928"/>
    </source>
</evidence>
<feature type="transmembrane region" description="Helical" evidence="7">
    <location>
        <begin position="12"/>
        <end position="36"/>
    </location>
</feature>
<proteinExistence type="inferred from homology"/>
<evidence type="ECO:0000256" key="1">
    <source>
        <dbReference type="ARBA" id="ARBA00004651"/>
    </source>
</evidence>
<evidence type="ECO:0000313" key="9">
    <source>
        <dbReference type="EMBL" id="OBR67612.1"/>
    </source>
</evidence>
<keyword evidence="6 7" id="KW-0472">Membrane</keyword>
<dbReference type="InterPro" id="IPR000515">
    <property type="entry name" value="MetI-like"/>
</dbReference>
<evidence type="ECO:0000256" key="6">
    <source>
        <dbReference type="ARBA" id="ARBA00023136"/>
    </source>
</evidence>
<comment type="caution">
    <text evidence="9">The sequence shown here is derived from an EMBL/GenBank/DDBJ whole genome shotgun (WGS) entry which is preliminary data.</text>
</comment>
<comment type="subcellular location">
    <subcellularLocation>
        <location evidence="1 7">Cell membrane</location>
        <topology evidence="1 7">Multi-pass membrane protein</topology>
    </subcellularLocation>
</comment>
<dbReference type="CDD" id="cd06261">
    <property type="entry name" value="TM_PBP2"/>
    <property type="match status" value="1"/>
</dbReference>
<dbReference type="InterPro" id="IPR050809">
    <property type="entry name" value="UgpAE/MalFG_permease"/>
</dbReference>